<keyword evidence="1" id="KW-1133">Transmembrane helix</keyword>
<dbReference type="RefSeq" id="WP_089683256.1">
    <property type="nucleotide sequence ID" value="NZ_FNES01000002.1"/>
</dbReference>
<feature type="transmembrane region" description="Helical" evidence="1">
    <location>
        <begin position="149"/>
        <end position="166"/>
    </location>
</feature>
<protein>
    <submittedName>
        <fullName evidence="3">Putative tricarboxylic transport membrane protein</fullName>
    </submittedName>
</protein>
<feature type="transmembrane region" description="Helical" evidence="1">
    <location>
        <begin position="323"/>
        <end position="344"/>
    </location>
</feature>
<feature type="domain" description="DUF112" evidence="2">
    <location>
        <begin position="20"/>
        <end position="440"/>
    </location>
</feature>
<dbReference type="PANTHER" id="PTHR35342">
    <property type="entry name" value="TRICARBOXYLIC TRANSPORT PROTEIN"/>
    <property type="match status" value="1"/>
</dbReference>
<name>A0A1G8QBI6_9GAMM</name>
<evidence type="ECO:0000313" key="4">
    <source>
        <dbReference type="Proteomes" id="UP000198525"/>
    </source>
</evidence>
<keyword evidence="1" id="KW-0812">Transmembrane</keyword>
<dbReference type="Pfam" id="PF01970">
    <property type="entry name" value="TctA"/>
    <property type="match status" value="1"/>
</dbReference>
<accession>A0A1G8QBI6</accession>
<sequence length="500" mass="52330">MEILAYLAQGFAVALEPQNLFLALIGCALGTLIGALPGLGPVNGVALMIPLTFNFGLSATAALILLVSVYYGCMYGGRISSILLNIPGDEPAMMTTLDGYPMALKGRGGEALGLTGVASFVGALLATIGLTLFAPVLVGFAIRFGPAEYFALFVLAFATIGGVTGGNLAKSFLAACLGLLLGTVGIDSVSSVARYTFGWYELYDGIDFIVALVGLFAISECLVFLENTRQDNRPTMVVGSALPGVRTAWRCRNTIARSSLLGFVAGVLPGAGAALGSFLSYTLERRWLGRRGDFGNGDPRGVAAPEAGNNAAAGGSLIPMLSLGIPGSGTTAILLALLLSMNVTPGPLLFDNQPELVWGLVAALFIGNLLLLALNIPLVGLFARVLRAPGWFLMPMVVMVAFVGVYSLSNSAFDLYLMLAFGVLGYVLRKLEIPTVPVVLGLLLGGQMEYNLRRAMSISGGEWSIIWSSGISVGIYLFAIALLAGGLLFHWFVKRRPAVG</sequence>
<feature type="transmembrane region" description="Helical" evidence="1">
    <location>
        <begin position="465"/>
        <end position="493"/>
    </location>
</feature>
<feature type="transmembrane region" description="Helical" evidence="1">
    <location>
        <begin position="20"/>
        <end position="39"/>
    </location>
</feature>
<dbReference type="AlphaFoldDB" id="A0A1G8QBI6"/>
<dbReference type="EMBL" id="FNES01000002">
    <property type="protein sequence ID" value="SDJ02164.1"/>
    <property type="molecule type" value="Genomic_DNA"/>
</dbReference>
<reference evidence="3 4" key="1">
    <citation type="submission" date="2016-10" db="EMBL/GenBank/DDBJ databases">
        <authorList>
            <person name="de Groot N.N."/>
        </authorList>
    </citation>
    <scope>NUCLEOTIDE SEQUENCE [LARGE SCALE GENOMIC DNA]</scope>
    <source>
        <strain evidence="3 4">CGMCC 1.6133</strain>
    </source>
</reference>
<feature type="transmembrane region" description="Helical" evidence="1">
    <location>
        <begin position="172"/>
        <end position="193"/>
    </location>
</feature>
<dbReference type="Proteomes" id="UP000198525">
    <property type="component" value="Unassembled WGS sequence"/>
</dbReference>
<evidence type="ECO:0000313" key="3">
    <source>
        <dbReference type="EMBL" id="SDJ02164.1"/>
    </source>
</evidence>
<dbReference type="STRING" id="376427.SAMN04487954_102360"/>
<feature type="transmembrane region" description="Helical" evidence="1">
    <location>
        <begin position="356"/>
        <end position="383"/>
    </location>
</feature>
<feature type="transmembrane region" description="Helical" evidence="1">
    <location>
        <begin position="260"/>
        <end position="281"/>
    </location>
</feature>
<feature type="transmembrane region" description="Helical" evidence="1">
    <location>
        <begin position="415"/>
        <end position="444"/>
    </location>
</feature>
<feature type="transmembrane region" description="Helical" evidence="1">
    <location>
        <begin position="51"/>
        <end position="71"/>
    </location>
</feature>
<keyword evidence="1" id="KW-0472">Membrane</keyword>
<gene>
    <name evidence="3" type="ORF">SAMN04487954_102360</name>
</gene>
<evidence type="ECO:0000256" key="1">
    <source>
        <dbReference type="SAM" id="Phobius"/>
    </source>
</evidence>
<proteinExistence type="predicted"/>
<keyword evidence="4" id="KW-1185">Reference proteome</keyword>
<dbReference type="InterPro" id="IPR002823">
    <property type="entry name" value="DUF112_TM"/>
</dbReference>
<feature type="transmembrane region" description="Helical" evidence="1">
    <location>
        <begin position="205"/>
        <end position="225"/>
    </location>
</feature>
<dbReference type="OrthoDB" id="9781349at2"/>
<dbReference type="PANTHER" id="PTHR35342:SF5">
    <property type="entry name" value="TRICARBOXYLIC TRANSPORT PROTEIN"/>
    <property type="match status" value="1"/>
</dbReference>
<feature type="transmembrane region" description="Helical" evidence="1">
    <location>
        <begin position="390"/>
        <end position="409"/>
    </location>
</feature>
<organism evidence="3 4">
    <name type="scientific">Billgrantia gudaonensis</name>
    <dbReference type="NCBI Taxonomy" id="376427"/>
    <lineage>
        <taxon>Bacteria</taxon>
        <taxon>Pseudomonadati</taxon>
        <taxon>Pseudomonadota</taxon>
        <taxon>Gammaproteobacteria</taxon>
        <taxon>Oceanospirillales</taxon>
        <taxon>Halomonadaceae</taxon>
        <taxon>Billgrantia</taxon>
    </lineage>
</organism>
<feature type="transmembrane region" description="Helical" evidence="1">
    <location>
        <begin position="117"/>
        <end position="142"/>
    </location>
</feature>
<evidence type="ECO:0000259" key="2">
    <source>
        <dbReference type="Pfam" id="PF01970"/>
    </source>
</evidence>